<accession>A0ACC5XNF0</accession>
<sequence>MTDVDVAATRALSPADGADVDVEAEAMEMESQESRTLLMVAMILLDLNRCGGVCPKSAVESAANGQSGVRDKCRAPGSERRVRSRQGADKKHRCPYAGCGKIYGKSSHLKAHCRVHTGERPFQCTWPGCIKRFSRSDELTRHFRTHTGEKRFACPLCTKCFMRSDHLTKHARRHDGFHPSMLCKSNGRRRRSSASTSSSGSGDAE</sequence>
<protein>
    <submittedName>
        <fullName evidence="1">Uncharacterized protein</fullName>
    </submittedName>
</protein>
<comment type="caution">
    <text evidence="1">The sequence shown here is derived from an EMBL/GenBank/DDBJ whole genome shotgun (WGS) entry which is preliminary data.</text>
</comment>
<gene>
    <name evidence="1" type="ORF">PGIGA_G00146150</name>
</gene>
<proteinExistence type="predicted"/>
<name>A0ACC5XNF0_PANGG</name>
<organism evidence="1 2">
    <name type="scientific">Pangasianodon gigas</name>
    <name type="common">Mekong giant catfish</name>
    <name type="synonym">Pangasius gigas</name>
    <dbReference type="NCBI Taxonomy" id="30993"/>
    <lineage>
        <taxon>Eukaryota</taxon>
        <taxon>Metazoa</taxon>
        <taxon>Chordata</taxon>
        <taxon>Craniata</taxon>
        <taxon>Vertebrata</taxon>
        <taxon>Euteleostomi</taxon>
        <taxon>Actinopterygii</taxon>
        <taxon>Neopterygii</taxon>
        <taxon>Teleostei</taxon>
        <taxon>Ostariophysi</taxon>
        <taxon>Siluriformes</taxon>
        <taxon>Pangasiidae</taxon>
        <taxon>Pangasianodon</taxon>
    </lineage>
</organism>
<dbReference type="EMBL" id="CM040477">
    <property type="protein sequence ID" value="MCI4392466.1"/>
    <property type="molecule type" value="Genomic_DNA"/>
</dbReference>
<evidence type="ECO:0000313" key="2">
    <source>
        <dbReference type="Proteomes" id="UP000829447"/>
    </source>
</evidence>
<keyword evidence="2" id="KW-1185">Reference proteome</keyword>
<reference evidence="1 2" key="1">
    <citation type="journal article" date="2022" name="bioRxiv">
        <title>An ancient truncated duplication of the anti-Mullerian hormone receptor type 2 gene is a potential conserved master sex determinant in the Pangasiidae catfish family.</title>
        <authorList>
            <person name="Wen M."/>
            <person name="Pan Q."/>
            <person name="Jouanno E."/>
            <person name="Montfort J."/>
            <person name="Zahm M."/>
            <person name="Cabau C."/>
            <person name="Klopp C."/>
            <person name="Iampietro C."/>
            <person name="Roques C."/>
            <person name="Bouchez O."/>
            <person name="Castinel A."/>
            <person name="Donnadieu C."/>
            <person name="Parrinello H."/>
            <person name="Poncet C."/>
            <person name="Belmonte E."/>
            <person name="Gautier V."/>
            <person name="Avarre J.-C."/>
            <person name="Dugue R."/>
            <person name="Gustiano R."/>
            <person name="Ha T.T.T."/>
            <person name="Campet M."/>
            <person name="Sriphairoj K."/>
            <person name="Ribolli J."/>
            <person name="de Almeida F.L."/>
            <person name="Desvignes T."/>
            <person name="Postlethwait J.H."/>
            <person name="Bucao C.F."/>
            <person name="Robinson-Rechavi M."/>
            <person name="Bobe J."/>
            <person name="Herpin A."/>
            <person name="Guiguen Y."/>
        </authorList>
    </citation>
    <scope>NUCLEOTIDE SEQUENCE [LARGE SCALE GENOMIC DNA]</scope>
    <source>
        <strain evidence="1">YG-Dec2019</strain>
    </source>
</reference>
<evidence type="ECO:0000313" key="1">
    <source>
        <dbReference type="EMBL" id="MCI4392466.1"/>
    </source>
</evidence>
<dbReference type="Proteomes" id="UP000829447">
    <property type="component" value="Linkage Group LG24"/>
</dbReference>